<evidence type="ECO:0000259" key="5">
    <source>
        <dbReference type="Pfam" id="PF00496"/>
    </source>
</evidence>
<dbReference type="AlphaFoldDB" id="A0A1F6VII5"/>
<evidence type="ECO:0000313" key="7">
    <source>
        <dbReference type="Proteomes" id="UP000178059"/>
    </source>
</evidence>
<evidence type="ECO:0000256" key="2">
    <source>
        <dbReference type="ARBA" id="ARBA00022448"/>
    </source>
</evidence>
<sequence length="599" mass="68086">MKRFWQDLIRRLNLPNKEEVKKSLKSLSKREYAVFIVSFLVLLTSTVIIISKINKNFIVEIPTWGGEIREGVIGTPRFINPLLQFSDTDKDLTALVYSGLMRREPNGSLTADLAERYEISKDGLSYTVTLKENIVFHDKEPVTADDVIFTIERVKDNLIKSPKKINWDGVTVLKLDERRVEFNLKQPYASFLDNLTLGIMPYHVWKDISRDQWNFSNLNIEAVGSGPYKISEIKKKSGIPRSYELTAFKNYVDGKPFVRKITFKFYDNEDGLVKALLADKVDQISSISPENALRLESAGYHVETAVLPRIFGLFFNQNQAPLFTDKAVIKAIGEAINKERIIEEVLRGYGISVDSPLPSSLIEYASFKASDKKLEAGSIEEANKTLDEAGWKIGEDGIREKDKITKIEAKLAKSKTAPKKEVSRLEFSISTSDIPELKRAAEMIQEDLAKIGAKVELRVFETGALNQNVIQPRKYDALFFGQVINHESDLFAFWHSSQRSDPGLNIALYTNAKVDKLLESILVTLDKKERAKKYLEFQEEISKDVPAVFVYSPYFIYISQKNPKGLNINNLKGASDRFLGISNWYLKTDSIWKVFSASK</sequence>
<evidence type="ECO:0000256" key="3">
    <source>
        <dbReference type="ARBA" id="ARBA00022729"/>
    </source>
</evidence>
<keyword evidence="2" id="KW-0813">Transport</keyword>
<gene>
    <name evidence="6" type="ORF">A2824_03345</name>
</gene>
<reference evidence="6 7" key="1">
    <citation type="journal article" date="2016" name="Nat. Commun.">
        <title>Thousands of microbial genomes shed light on interconnected biogeochemical processes in an aquifer system.</title>
        <authorList>
            <person name="Anantharaman K."/>
            <person name="Brown C.T."/>
            <person name="Hug L.A."/>
            <person name="Sharon I."/>
            <person name="Castelle C.J."/>
            <person name="Probst A.J."/>
            <person name="Thomas B.C."/>
            <person name="Singh A."/>
            <person name="Wilkins M.J."/>
            <person name="Karaoz U."/>
            <person name="Brodie E.L."/>
            <person name="Williams K.H."/>
            <person name="Hubbard S.S."/>
            <person name="Banfield J.F."/>
        </authorList>
    </citation>
    <scope>NUCLEOTIDE SEQUENCE [LARGE SCALE GENOMIC DNA]</scope>
</reference>
<keyword evidence="4" id="KW-1133">Transmembrane helix</keyword>
<proteinExistence type="inferred from homology"/>
<dbReference type="Gene3D" id="3.90.76.10">
    <property type="entry name" value="Dipeptide-binding Protein, Domain 1"/>
    <property type="match status" value="1"/>
</dbReference>
<dbReference type="CDD" id="cd08513">
    <property type="entry name" value="PBP2_thermophilic_Hb8_like"/>
    <property type="match status" value="1"/>
</dbReference>
<dbReference type="GO" id="GO:1904680">
    <property type="term" value="F:peptide transmembrane transporter activity"/>
    <property type="evidence" value="ECO:0007669"/>
    <property type="project" value="TreeGrafter"/>
</dbReference>
<keyword evidence="4" id="KW-0812">Transmembrane</keyword>
<dbReference type="GO" id="GO:0043190">
    <property type="term" value="C:ATP-binding cassette (ABC) transporter complex"/>
    <property type="evidence" value="ECO:0007669"/>
    <property type="project" value="InterPro"/>
</dbReference>
<keyword evidence="4" id="KW-0472">Membrane</keyword>
<dbReference type="PIRSF" id="PIRSF002741">
    <property type="entry name" value="MppA"/>
    <property type="match status" value="1"/>
</dbReference>
<dbReference type="Gene3D" id="3.40.190.10">
    <property type="entry name" value="Periplasmic binding protein-like II"/>
    <property type="match status" value="1"/>
</dbReference>
<feature type="domain" description="Solute-binding protein family 5" evidence="5">
    <location>
        <begin position="110"/>
        <end position="495"/>
    </location>
</feature>
<dbReference type="InterPro" id="IPR039424">
    <property type="entry name" value="SBP_5"/>
</dbReference>
<accession>A0A1F6VII5</accession>
<dbReference type="SUPFAM" id="SSF53850">
    <property type="entry name" value="Periplasmic binding protein-like II"/>
    <property type="match status" value="1"/>
</dbReference>
<dbReference type="PANTHER" id="PTHR30290">
    <property type="entry name" value="PERIPLASMIC BINDING COMPONENT OF ABC TRANSPORTER"/>
    <property type="match status" value="1"/>
</dbReference>
<dbReference type="STRING" id="1801743.A2824_03345"/>
<name>A0A1F6VII5_9BACT</name>
<dbReference type="InterPro" id="IPR000914">
    <property type="entry name" value="SBP_5_dom"/>
</dbReference>
<evidence type="ECO:0000313" key="6">
    <source>
        <dbReference type="EMBL" id="OGI69453.1"/>
    </source>
</evidence>
<dbReference type="Proteomes" id="UP000178059">
    <property type="component" value="Unassembled WGS sequence"/>
</dbReference>
<keyword evidence="3" id="KW-0732">Signal</keyword>
<dbReference type="PANTHER" id="PTHR30290:SF9">
    <property type="entry name" value="OLIGOPEPTIDE-BINDING PROTEIN APPA"/>
    <property type="match status" value="1"/>
</dbReference>
<protein>
    <recommendedName>
        <fullName evidence="5">Solute-binding protein family 5 domain-containing protein</fullName>
    </recommendedName>
</protein>
<organism evidence="6 7">
    <name type="scientific">Candidatus Nomurabacteria bacterium RIFCSPHIGHO2_01_FULL_42_16</name>
    <dbReference type="NCBI Taxonomy" id="1801743"/>
    <lineage>
        <taxon>Bacteria</taxon>
        <taxon>Candidatus Nomuraibacteriota</taxon>
    </lineage>
</organism>
<comment type="caution">
    <text evidence="6">The sequence shown here is derived from an EMBL/GenBank/DDBJ whole genome shotgun (WGS) entry which is preliminary data.</text>
</comment>
<dbReference type="GO" id="GO:0042597">
    <property type="term" value="C:periplasmic space"/>
    <property type="evidence" value="ECO:0007669"/>
    <property type="project" value="UniProtKB-ARBA"/>
</dbReference>
<dbReference type="GO" id="GO:0015833">
    <property type="term" value="P:peptide transport"/>
    <property type="evidence" value="ECO:0007669"/>
    <property type="project" value="TreeGrafter"/>
</dbReference>
<evidence type="ECO:0000256" key="1">
    <source>
        <dbReference type="ARBA" id="ARBA00005695"/>
    </source>
</evidence>
<evidence type="ECO:0000256" key="4">
    <source>
        <dbReference type="SAM" id="Phobius"/>
    </source>
</evidence>
<dbReference type="EMBL" id="MFTT01000025">
    <property type="protein sequence ID" value="OGI69453.1"/>
    <property type="molecule type" value="Genomic_DNA"/>
</dbReference>
<feature type="transmembrane region" description="Helical" evidence="4">
    <location>
        <begin position="32"/>
        <end position="50"/>
    </location>
</feature>
<dbReference type="InterPro" id="IPR030678">
    <property type="entry name" value="Peptide/Ni-bd"/>
</dbReference>
<dbReference type="Pfam" id="PF00496">
    <property type="entry name" value="SBP_bac_5"/>
    <property type="match status" value="1"/>
</dbReference>
<comment type="similarity">
    <text evidence="1">Belongs to the bacterial solute-binding protein 5 family.</text>
</comment>
<dbReference type="Gene3D" id="3.10.105.10">
    <property type="entry name" value="Dipeptide-binding Protein, Domain 3"/>
    <property type="match status" value="1"/>
</dbReference>